<dbReference type="SUPFAM" id="SSF50249">
    <property type="entry name" value="Nucleic acid-binding proteins"/>
    <property type="match status" value="1"/>
</dbReference>
<dbReference type="PANTHER" id="PTHR45674">
    <property type="entry name" value="DNA LIGASE 1/3 FAMILY MEMBER"/>
    <property type="match status" value="1"/>
</dbReference>
<dbReference type="CDD" id="cd07906">
    <property type="entry name" value="Adenylation_DNA_ligase_LigD_LigC"/>
    <property type="match status" value="1"/>
</dbReference>
<dbReference type="InterPro" id="IPR012340">
    <property type="entry name" value="NA-bd_OB-fold"/>
</dbReference>
<evidence type="ECO:0000256" key="1">
    <source>
        <dbReference type="ARBA" id="ARBA00007572"/>
    </source>
</evidence>
<dbReference type="SUPFAM" id="SSF56091">
    <property type="entry name" value="DNA ligase/mRNA capping enzyme, catalytic domain"/>
    <property type="match status" value="1"/>
</dbReference>
<evidence type="ECO:0000313" key="5">
    <source>
        <dbReference type="EMBL" id="RUT35520.1"/>
    </source>
</evidence>
<feature type="domain" description="ATP-dependent DNA ligase family profile" evidence="4">
    <location>
        <begin position="18"/>
        <end position="195"/>
    </location>
</feature>
<dbReference type="EMBL" id="RZNX01000001">
    <property type="protein sequence ID" value="RUT35520.1"/>
    <property type="molecule type" value="Genomic_DNA"/>
</dbReference>
<evidence type="ECO:0000313" key="6">
    <source>
        <dbReference type="Proteomes" id="UP000272464"/>
    </source>
</evidence>
<dbReference type="AlphaFoldDB" id="A0A3S1D2J9"/>
<reference evidence="5 6" key="1">
    <citation type="submission" date="2018-12" db="EMBL/GenBank/DDBJ databases">
        <authorList>
            <person name="Sun L."/>
            <person name="Chen Z."/>
        </authorList>
    </citation>
    <scope>NUCLEOTIDE SEQUENCE [LARGE SCALE GENOMIC DNA]</scope>
    <source>
        <strain evidence="5 6">3-5-3</strain>
    </source>
</reference>
<comment type="catalytic activity">
    <reaction evidence="3">
        <text>ATP + (deoxyribonucleotide)n-3'-hydroxyl + 5'-phospho-(deoxyribonucleotide)m = (deoxyribonucleotide)n+m + AMP + diphosphate.</text>
        <dbReference type="EC" id="6.5.1.1"/>
    </reaction>
</comment>
<evidence type="ECO:0000256" key="3">
    <source>
        <dbReference type="ARBA" id="ARBA00034003"/>
    </source>
</evidence>
<dbReference type="GO" id="GO:0006281">
    <property type="term" value="P:DNA repair"/>
    <property type="evidence" value="ECO:0007669"/>
    <property type="project" value="InterPro"/>
</dbReference>
<dbReference type="Pfam" id="PF01068">
    <property type="entry name" value="DNA_ligase_A_M"/>
    <property type="match status" value="1"/>
</dbReference>
<dbReference type="OrthoDB" id="9802472at2"/>
<comment type="similarity">
    <text evidence="1">Belongs to the ATP-dependent DNA ligase family.</text>
</comment>
<dbReference type="Proteomes" id="UP000272464">
    <property type="component" value="Unassembled WGS sequence"/>
</dbReference>
<gene>
    <name evidence="5" type="ORF">EJP77_00390</name>
</gene>
<keyword evidence="6" id="KW-1185">Reference proteome</keyword>
<dbReference type="GO" id="GO:0003910">
    <property type="term" value="F:DNA ligase (ATP) activity"/>
    <property type="evidence" value="ECO:0007669"/>
    <property type="project" value="UniProtKB-EC"/>
</dbReference>
<dbReference type="PANTHER" id="PTHR45674:SF4">
    <property type="entry name" value="DNA LIGASE 1"/>
    <property type="match status" value="1"/>
</dbReference>
<comment type="caution">
    <text evidence="5">The sequence shown here is derived from an EMBL/GenBank/DDBJ whole genome shotgun (WGS) entry which is preliminary data.</text>
</comment>
<dbReference type="RefSeq" id="WP_127197220.1">
    <property type="nucleotide sequence ID" value="NZ_RZNX01000001.1"/>
</dbReference>
<dbReference type="Gene3D" id="3.30.470.30">
    <property type="entry name" value="DNA ligase/mRNA capping enzyme"/>
    <property type="match status" value="1"/>
</dbReference>
<accession>A0A3S1D2J9</accession>
<dbReference type="Gene3D" id="3.30.1490.70">
    <property type="match status" value="1"/>
</dbReference>
<dbReference type="GO" id="GO:0006310">
    <property type="term" value="P:DNA recombination"/>
    <property type="evidence" value="ECO:0007669"/>
    <property type="project" value="InterPro"/>
</dbReference>
<protein>
    <submittedName>
        <fullName evidence="5">DNA ligase</fullName>
    </submittedName>
</protein>
<proteinExistence type="inferred from homology"/>
<dbReference type="GO" id="GO:0005524">
    <property type="term" value="F:ATP binding"/>
    <property type="evidence" value="ECO:0007669"/>
    <property type="project" value="InterPro"/>
</dbReference>
<dbReference type="InterPro" id="IPR012310">
    <property type="entry name" value="DNA_ligase_ATP-dep_cent"/>
</dbReference>
<evidence type="ECO:0000259" key="4">
    <source>
        <dbReference type="Pfam" id="PF01068"/>
    </source>
</evidence>
<name>A0A3S1D2J9_9BACL</name>
<keyword evidence="2 5" id="KW-0436">Ligase</keyword>
<sequence>MRPFTPMSPILTEELPTGEEWVYQLKWDGFRILAWVHEGEVELYSKKMLLRNKSYPDLVQALSRYHGTFLLDGEAVILDGATGKPSFQLMQQRDKLSDASLIRRAAERNPVQYILFDLLQLGDQNLRTLTYEERRAHLQELTTGWEPPLYLADEFEDGELLWNWIVQQGWEGLVCKKRSSKYKEGKEHQDWFKRKTLLHFDVEIVGVIWKEGRVSSLVMRKDGHYFGRVSSGLNERVKLRLSSLHTGAGQEDYFAELPEGIRNADVRWLDLPLEARVSGRETTTLGLLRHPKLIDLGGIPL</sequence>
<evidence type="ECO:0000256" key="2">
    <source>
        <dbReference type="ARBA" id="ARBA00022598"/>
    </source>
</evidence>
<organism evidence="5 6">
    <name type="scientific">Paenibacillus zeisoli</name>
    <dbReference type="NCBI Taxonomy" id="2496267"/>
    <lineage>
        <taxon>Bacteria</taxon>
        <taxon>Bacillati</taxon>
        <taxon>Bacillota</taxon>
        <taxon>Bacilli</taxon>
        <taxon>Bacillales</taxon>
        <taxon>Paenibacillaceae</taxon>
        <taxon>Paenibacillus</taxon>
    </lineage>
</organism>
<dbReference type="InterPro" id="IPR050191">
    <property type="entry name" value="ATP-dep_DNA_ligase"/>
</dbReference>